<dbReference type="EMBL" id="JACCBB010000001">
    <property type="protein sequence ID" value="NYD20886.1"/>
    <property type="molecule type" value="Genomic_DNA"/>
</dbReference>
<proteinExistence type="predicted"/>
<reference evidence="1 2" key="1">
    <citation type="submission" date="2020-07" db="EMBL/GenBank/DDBJ databases">
        <title>Sequencing the genomes of 1000 actinobacteria strains.</title>
        <authorList>
            <person name="Klenk H.-P."/>
        </authorList>
    </citation>
    <scope>NUCLEOTIDE SEQUENCE [LARGE SCALE GENOMIC DNA]</scope>
    <source>
        <strain evidence="1 2">DSM 7487</strain>
    </source>
</reference>
<dbReference type="Pfam" id="PF04244">
    <property type="entry name" value="DPRP"/>
    <property type="match status" value="1"/>
</dbReference>
<dbReference type="Gene3D" id="3.40.50.620">
    <property type="entry name" value="HUPs"/>
    <property type="match status" value="1"/>
</dbReference>
<dbReference type="GO" id="GO:0016829">
    <property type="term" value="F:lyase activity"/>
    <property type="evidence" value="ECO:0007669"/>
    <property type="project" value="UniProtKB-KW"/>
</dbReference>
<keyword evidence="1" id="KW-0456">Lyase</keyword>
<evidence type="ECO:0000313" key="2">
    <source>
        <dbReference type="Proteomes" id="UP000521922"/>
    </source>
</evidence>
<dbReference type="AlphaFoldDB" id="A0A7Y9ASP5"/>
<dbReference type="Gene3D" id="1.10.10.1710">
    <property type="entry name" value="Deoxyribodipyrimidine photolyase-related"/>
    <property type="match status" value="1"/>
</dbReference>
<dbReference type="InterPro" id="IPR007357">
    <property type="entry name" value="PhrB-like"/>
</dbReference>
<keyword evidence="2" id="KW-1185">Reference proteome</keyword>
<dbReference type="InterPro" id="IPR052551">
    <property type="entry name" value="UV-DNA_repair_photolyase"/>
</dbReference>
<gene>
    <name evidence="1" type="ORF">BJ968_000426</name>
</gene>
<dbReference type="InterPro" id="IPR036134">
    <property type="entry name" value="Crypto/Photolyase_FAD-like_sf"/>
</dbReference>
<evidence type="ECO:0000313" key="1">
    <source>
        <dbReference type="EMBL" id="NYD20886.1"/>
    </source>
</evidence>
<comment type="caution">
    <text evidence="1">The sequence shown here is derived from an EMBL/GenBank/DDBJ whole genome shotgun (WGS) entry which is preliminary data.</text>
</comment>
<dbReference type="PANTHER" id="PTHR38657:SF1">
    <property type="entry name" value="SLR1343 PROTEIN"/>
    <property type="match status" value="1"/>
</dbReference>
<dbReference type="InterPro" id="IPR014729">
    <property type="entry name" value="Rossmann-like_a/b/a_fold"/>
</dbReference>
<protein>
    <submittedName>
        <fullName evidence="1">Deoxyribodipyrimidine photolyase-related protein</fullName>
    </submittedName>
</protein>
<dbReference type="Gene3D" id="1.10.579.10">
    <property type="entry name" value="DNA Cyclobutane Dipyrimidine Photolyase, subunit A, domain 3"/>
    <property type="match status" value="1"/>
</dbReference>
<dbReference type="PANTHER" id="PTHR38657">
    <property type="entry name" value="SLR1343 PROTEIN"/>
    <property type="match status" value="1"/>
</dbReference>
<sequence>MPAAPVDDPSLEVVAQDLPQTSPATRRWLFADQLGPHFLDGPHQPVLLIESRDVFTRGRFHRRKAHLILSALRHRAAELGDQCVFVRTGTYREGLAECGERVSVCDPTSYPARRFVRRLPDVEVLASRGFVVSERQFAEWTARRGEGRLLMEDFYRDVRRHHRLLMDGSGPVGGTWNYDHDNREAPPRRESLDVAEPFWPTEDEIDEEVRADLDRWERDGDVRFTGTDGPRRFAVTRREALSGLRRFLSERLEQFGVYEDAMLAGDPWMAHSLLSVPQNLGLLDPLEVARRAEEFGREHDVRLASVEGFVRQVVGWRSYTWHLYWHLGREYKRRNALGARNTLPDWFADLDADAVQANCLRHVLGGVRDEGWVHHIPRLMVLGNWALQRGYRPDELADWFWRNFVDGYDWVMTTNVVGMSQHADHGVLATKPYASGGAYIDRMSDFCGGCRYDPKVRVGEDACPFTAGYWNFLAGHREELAGNRRMTRALSGLDRLRDLDGVLHQEAERGDGPP</sequence>
<dbReference type="Proteomes" id="UP000521922">
    <property type="component" value="Unassembled WGS sequence"/>
</dbReference>
<name>A0A7Y9ASP5_9ACTN</name>
<organism evidence="1 2">
    <name type="scientific">Kineococcus aurantiacus</name>
    <dbReference type="NCBI Taxonomy" id="37633"/>
    <lineage>
        <taxon>Bacteria</taxon>
        <taxon>Bacillati</taxon>
        <taxon>Actinomycetota</taxon>
        <taxon>Actinomycetes</taxon>
        <taxon>Kineosporiales</taxon>
        <taxon>Kineosporiaceae</taxon>
        <taxon>Kineococcus</taxon>
    </lineage>
</organism>
<dbReference type="SUPFAM" id="SSF48173">
    <property type="entry name" value="Cryptochrome/photolyase FAD-binding domain"/>
    <property type="match status" value="1"/>
</dbReference>
<accession>A0A7Y9ASP5</accession>
<dbReference type="Gene3D" id="1.25.40.80">
    <property type="match status" value="1"/>
</dbReference>